<dbReference type="KEGG" id="dtx:ATSB10_05640"/>
<reference evidence="1 2" key="1">
    <citation type="submission" date="2016-02" db="EMBL/GenBank/DDBJ databases">
        <title>Complete genome sequencing and analysis of ATSB10, Dyella thiooxydans isolated from rhizosphere soil of sunflower (Helianthus annuus L.).</title>
        <authorList>
            <person name="Lee Y."/>
            <person name="Hwangbo K."/>
            <person name="Chung H."/>
            <person name="Yoo J."/>
            <person name="Kim K.Y."/>
            <person name="Sa T.M."/>
            <person name="Um Y."/>
            <person name="Madhaiyan M."/>
        </authorList>
    </citation>
    <scope>NUCLEOTIDE SEQUENCE [LARGE SCALE GENOMIC DNA]</scope>
    <source>
        <strain evidence="1 2">ATSB10</strain>
    </source>
</reference>
<dbReference type="EMBL" id="CP014841">
    <property type="protein sequence ID" value="AND68018.1"/>
    <property type="molecule type" value="Genomic_DNA"/>
</dbReference>
<evidence type="ECO:0000313" key="2">
    <source>
        <dbReference type="Proteomes" id="UP000077255"/>
    </source>
</evidence>
<protein>
    <submittedName>
        <fullName evidence="1">Uncharacterized protein</fullName>
    </submittedName>
</protein>
<dbReference type="AlphaFoldDB" id="A0A160MYV2"/>
<name>A0A160MYV2_9GAMM</name>
<organism evidence="1 2">
    <name type="scientific">Dyella thiooxydans</name>
    <dbReference type="NCBI Taxonomy" id="445710"/>
    <lineage>
        <taxon>Bacteria</taxon>
        <taxon>Pseudomonadati</taxon>
        <taxon>Pseudomonadota</taxon>
        <taxon>Gammaproteobacteria</taxon>
        <taxon>Lysobacterales</taxon>
        <taxon>Rhodanobacteraceae</taxon>
        <taxon>Dyella</taxon>
    </lineage>
</organism>
<dbReference type="STRING" id="445710.ATSB10_05640"/>
<accession>A0A160MYV2</accession>
<proteinExistence type="predicted"/>
<evidence type="ECO:0000313" key="1">
    <source>
        <dbReference type="EMBL" id="AND68018.1"/>
    </source>
</evidence>
<keyword evidence="2" id="KW-1185">Reference proteome</keyword>
<sequence>MRKRKLRRCGAAFVIGTRRDRRHRSGTLPRSDYSLEWALM</sequence>
<dbReference type="Proteomes" id="UP000077255">
    <property type="component" value="Chromosome"/>
</dbReference>
<gene>
    <name evidence="1" type="ORF">ATSB10_05640</name>
</gene>